<protein>
    <submittedName>
        <fullName evidence="2">VOC family protein</fullName>
    </submittedName>
</protein>
<dbReference type="Gene3D" id="3.10.180.10">
    <property type="entry name" value="2,3-Dihydroxybiphenyl 1,2-Dioxygenase, domain 1"/>
    <property type="match status" value="2"/>
</dbReference>
<dbReference type="Pfam" id="PF13468">
    <property type="entry name" value="Glyoxalase_3"/>
    <property type="match status" value="1"/>
</dbReference>
<reference evidence="2 3" key="1">
    <citation type="submission" date="2020-11" db="EMBL/GenBank/DDBJ databases">
        <authorList>
            <person name="Kim M.K."/>
        </authorList>
    </citation>
    <scope>NUCLEOTIDE SEQUENCE [LARGE SCALE GENOMIC DNA]</scope>
    <source>
        <strain evidence="2 3">BT290</strain>
    </source>
</reference>
<dbReference type="EMBL" id="JADQDN010000014">
    <property type="protein sequence ID" value="MBF9197957.1"/>
    <property type="molecule type" value="Genomic_DNA"/>
</dbReference>
<accession>A0ABS0HXS1</accession>
<dbReference type="InterPro" id="IPR025870">
    <property type="entry name" value="Glyoxalase-like_dom"/>
</dbReference>
<keyword evidence="3" id="KW-1185">Reference proteome</keyword>
<dbReference type="InterPro" id="IPR029068">
    <property type="entry name" value="Glyas_Bleomycin-R_OHBP_Dase"/>
</dbReference>
<name>A0ABS0HXS1_9HYPH</name>
<comment type="caution">
    <text evidence="2">The sequence shown here is derived from an EMBL/GenBank/DDBJ whole genome shotgun (WGS) entry which is preliminary data.</text>
</comment>
<dbReference type="SUPFAM" id="SSF54593">
    <property type="entry name" value="Glyoxalase/Bleomycin resistance protein/Dihydroxybiphenyl dioxygenase"/>
    <property type="match status" value="1"/>
</dbReference>
<gene>
    <name evidence="2" type="ORF">I2H36_18135</name>
</gene>
<proteinExistence type="predicted"/>
<dbReference type="PANTHER" id="PTHR40265:SF1">
    <property type="entry name" value="GLYOXALASE-LIKE DOMAIN-CONTAINING PROTEIN"/>
    <property type="match status" value="1"/>
</dbReference>
<evidence type="ECO:0000313" key="2">
    <source>
        <dbReference type="EMBL" id="MBF9197957.1"/>
    </source>
</evidence>
<dbReference type="PANTHER" id="PTHR40265">
    <property type="entry name" value="BLL2707 PROTEIN"/>
    <property type="match status" value="1"/>
</dbReference>
<organism evidence="2 3">
    <name type="scientific">Microvirga terrestris</name>
    <dbReference type="NCBI Taxonomy" id="2791024"/>
    <lineage>
        <taxon>Bacteria</taxon>
        <taxon>Pseudomonadati</taxon>
        <taxon>Pseudomonadota</taxon>
        <taxon>Alphaproteobacteria</taxon>
        <taxon>Hyphomicrobiales</taxon>
        <taxon>Methylobacteriaceae</taxon>
        <taxon>Microvirga</taxon>
    </lineage>
</organism>
<dbReference type="Proteomes" id="UP000611708">
    <property type="component" value="Unassembled WGS sequence"/>
</dbReference>
<evidence type="ECO:0000313" key="3">
    <source>
        <dbReference type="Proteomes" id="UP000611708"/>
    </source>
</evidence>
<dbReference type="RefSeq" id="WP_196265312.1">
    <property type="nucleotide sequence ID" value="NZ_JADQDN010000014.1"/>
</dbReference>
<sequence length="287" mass="31806">MTRRIDHHVVAVQDLDQAGHFYQRLGFQVGSRNRHPWGTENRIIQFSGSFIELITVGEGAAIAPHSNSAFSFGAFVQDYLRSREGMAMLVLDSEDAKADAALFAEKGIGSFEPFHFERSGRRPDGSEVKVAFTLAFTSAERSPRAGFFVCQQHYPENFWNPEFQRHDNQATRISSVTLAAPEPERLRDFLNAFTGVQPGSSDGDDLSFRLDGGHIDVLTPDDAAEIYGSIEAELDQPSFVAFAIRVEDIQRQARWLDAAEIPYQHIGSRLIVPASAAFGVAIAFEPT</sequence>
<evidence type="ECO:0000259" key="1">
    <source>
        <dbReference type="Pfam" id="PF13468"/>
    </source>
</evidence>
<feature type="domain" description="Glyoxalase-like" evidence="1">
    <location>
        <begin position="5"/>
        <end position="190"/>
    </location>
</feature>